<name>A0A2V4E9P8_9GAMM</name>
<evidence type="ECO:0000313" key="3">
    <source>
        <dbReference type="Proteomes" id="UP000247932"/>
    </source>
</evidence>
<feature type="transmembrane region" description="Helical" evidence="1">
    <location>
        <begin position="77"/>
        <end position="103"/>
    </location>
</feature>
<keyword evidence="1" id="KW-1133">Transmembrane helix</keyword>
<comment type="caution">
    <text evidence="2">The sequence shown here is derived from an EMBL/GenBank/DDBJ whole genome shotgun (WGS) entry which is preliminary data.</text>
</comment>
<evidence type="ECO:0000313" key="2">
    <source>
        <dbReference type="EMBL" id="PXZ07666.1"/>
    </source>
</evidence>
<keyword evidence="3" id="KW-1185">Reference proteome</keyword>
<feature type="transmembrane region" description="Helical" evidence="1">
    <location>
        <begin position="12"/>
        <end position="33"/>
    </location>
</feature>
<dbReference type="Proteomes" id="UP000247932">
    <property type="component" value="Unassembled WGS sequence"/>
</dbReference>
<feature type="transmembrane region" description="Helical" evidence="1">
    <location>
        <begin position="115"/>
        <end position="148"/>
    </location>
</feature>
<organism evidence="2 3">
    <name type="scientific">Gilliamella apicola</name>
    <dbReference type="NCBI Taxonomy" id="1196095"/>
    <lineage>
        <taxon>Bacteria</taxon>
        <taxon>Pseudomonadati</taxon>
        <taxon>Pseudomonadota</taxon>
        <taxon>Gammaproteobacteria</taxon>
        <taxon>Orbales</taxon>
        <taxon>Orbaceae</taxon>
        <taxon>Gilliamella</taxon>
    </lineage>
</organism>
<feature type="transmembrane region" description="Helical" evidence="1">
    <location>
        <begin position="39"/>
        <end position="65"/>
    </location>
</feature>
<reference evidence="2 3" key="1">
    <citation type="submission" date="2018-05" db="EMBL/GenBank/DDBJ databases">
        <title>Reference genomes for bee gut microbiota database.</title>
        <authorList>
            <person name="Ellegaard K.M."/>
        </authorList>
    </citation>
    <scope>NUCLEOTIDE SEQUENCE [LARGE SCALE GENOMIC DNA]</scope>
    <source>
        <strain evidence="2 3">ESL0182</strain>
    </source>
</reference>
<dbReference type="AlphaFoldDB" id="A0A2V4E9P8"/>
<proteinExistence type="predicted"/>
<evidence type="ECO:0000256" key="1">
    <source>
        <dbReference type="SAM" id="Phobius"/>
    </source>
</evidence>
<protein>
    <submittedName>
        <fullName evidence="2">Uncharacterized protein</fullName>
    </submittedName>
</protein>
<keyword evidence="1" id="KW-0472">Membrane</keyword>
<gene>
    <name evidence="2" type="ORF">DKK70_07435</name>
</gene>
<keyword evidence="1" id="KW-0812">Transmembrane</keyword>
<dbReference type="EMBL" id="QGLR01000009">
    <property type="protein sequence ID" value="PXZ07666.1"/>
    <property type="molecule type" value="Genomic_DNA"/>
</dbReference>
<sequence length="156" mass="18419">MPKIIKYLSKDKLWICLFWVSYLTFIITFDFFLLKIEFYISHIVPHICLIIFCIIIISEIVFFLIQLIKLFIIPQTHVLTSFLGLFCGLIFSFCWFGILYFYLEYVSNCYGDIGFIIALFIPAYGCFIGYIILVLIKILRCLCCFFLVKQANKSYP</sequence>
<accession>A0A2V4E9P8</accession>